<evidence type="ECO:0000256" key="4">
    <source>
        <dbReference type="SAM" id="MobiDB-lite"/>
    </source>
</evidence>
<dbReference type="PRINTS" id="PR00947">
    <property type="entry name" value="CUTICLE"/>
</dbReference>
<dbReference type="PANTHER" id="PTHR10380:SF173">
    <property type="entry name" value="CUTICULAR PROTEIN 47EF, ISOFORM C-RELATED"/>
    <property type="match status" value="1"/>
</dbReference>
<gene>
    <name evidence="5" type="ORF">BINO364_LOCUS9927</name>
</gene>
<organism evidence="5 6">
    <name type="scientific">Brenthis ino</name>
    <name type="common">lesser marbled fritillary</name>
    <dbReference type="NCBI Taxonomy" id="405034"/>
    <lineage>
        <taxon>Eukaryota</taxon>
        <taxon>Metazoa</taxon>
        <taxon>Ecdysozoa</taxon>
        <taxon>Arthropoda</taxon>
        <taxon>Hexapoda</taxon>
        <taxon>Insecta</taxon>
        <taxon>Pterygota</taxon>
        <taxon>Neoptera</taxon>
        <taxon>Endopterygota</taxon>
        <taxon>Lepidoptera</taxon>
        <taxon>Glossata</taxon>
        <taxon>Ditrysia</taxon>
        <taxon>Papilionoidea</taxon>
        <taxon>Nymphalidae</taxon>
        <taxon>Heliconiinae</taxon>
        <taxon>Argynnini</taxon>
        <taxon>Brenthis</taxon>
    </lineage>
</organism>
<feature type="compositionally biased region" description="Polar residues" evidence="4">
    <location>
        <begin position="581"/>
        <end position="590"/>
    </location>
</feature>
<feature type="compositionally biased region" description="Low complexity" evidence="4">
    <location>
        <begin position="667"/>
        <end position="680"/>
    </location>
</feature>
<accession>A0A8J9YB46</accession>
<keyword evidence="6" id="KW-1185">Reference proteome</keyword>
<keyword evidence="2" id="KW-0732">Signal</keyword>
<evidence type="ECO:0000313" key="6">
    <source>
        <dbReference type="Proteomes" id="UP000838878"/>
    </source>
</evidence>
<evidence type="ECO:0000256" key="1">
    <source>
        <dbReference type="ARBA" id="ARBA00022460"/>
    </source>
</evidence>
<dbReference type="AlphaFoldDB" id="A0A8J9YB46"/>
<reference evidence="5" key="1">
    <citation type="submission" date="2021-12" db="EMBL/GenBank/DDBJ databases">
        <authorList>
            <person name="Martin H S."/>
        </authorList>
    </citation>
    <scope>NUCLEOTIDE SEQUENCE</scope>
</reference>
<feature type="region of interest" description="Disordered" evidence="4">
    <location>
        <begin position="667"/>
        <end position="693"/>
    </location>
</feature>
<dbReference type="GO" id="GO:0008010">
    <property type="term" value="F:structural constituent of chitin-based larval cuticle"/>
    <property type="evidence" value="ECO:0007669"/>
    <property type="project" value="TreeGrafter"/>
</dbReference>
<name>A0A8J9YB46_9NEOP</name>
<dbReference type="PROSITE" id="PS51155">
    <property type="entry name" value="CHIT_BIND_RR_2"/>
    <property type="match status" value="1"/>
</dbReference>
<feature type="non-terminal residue" evidence="5">
    <location>
        <position position="794"/>
    </location>
</feature>
<keyword evidence="1 3" id="KW-0193">Cuticle</keyword>
<evidence type="ECO:0000256" key="2">
    <source>
        <dbReference type="ARBA" id="ARBA00022729"/>
    </source>
</evidence>
<dbReference type="Pfam" id="PF00379">
    <property type="entry name" value="Chitin_bind_4"/>
    <property type="match status" value="1"/>
</dbReference>
<proteinExistence type="predicted"/>
<dbReference type="InterPro" id="IPR000618">
    <property type="entry name" value="Insect_cuticle"/>
</dbReference>
<evidence type="ECO:0000313" key="5">
    <source>
        <dbReference type="EMBL" id="CAH0724184.1"/>
    </source>
</evidence>
<evidence type="ECO:0000256" key="3">
    <source>
        <dbReference type="PROSITE-ProRule" id="PRU00497"/>
    </source>
</evidence>
<dbReference type="InterPro" id="IPR031311">
    <property type="entry name" value="CHIT_BIND_RR_consensus"/>
</dbReference>
<dbReference type="EMBL" id="OV170224">
    <property type="protein sequence ID" value="CAH0724184.1"/>
    <property type="molecule type" value="Genomic_DNA"/>
</dbReference>
<protein>
    <submittedName>
        <fullName evidence="5">Uncharacterized protein</fullName>
    </submittedName>
</protein>
<dbReference type="InterPro" id="IPR050468">
    <property type="entry name" value="Cuticle_Struct_Prot"/>
</dbReference>
<sequence length="794" mass="89791">MFWVLIILSLACADKLDRTYLPPGAEYSGGRPEDIQVPLDYPNRNDYMGHVEIAIGIDRVGSKQVSDAQKESENTLPVMNNIITQTKPNNSDEAYLTSSDYTPNYSNSQSPIIQNIHKEQYQNQNNYRFPANLIIENNNYPSQFQTGNIIADTKSSLPSNTIQPQTIGGVDNVIYVPCNRSLPIDFINNMCKNNNNVNQYLSTLSPITNYISTTPSPSSVIPKFSDYSNPSKLPNYINTASSTFYSPTTKSPFNKNSLNFDVIAKHPERIQAQADRKAVILNYENLLTPEGYAYSFDTSNGIHGDERGIAVNGVRAKGSYSYIGDDGKRYSVVYTADENGFQPQGDHLPTPPPIPDAILKVIEKAFEDKKAGIFDDGSYDDNKYGYKKYQKNLYEPSFFNYIRGQEKKIDRLNSRNDIPLESIQEAVEPESLTKINESDSKNISELNQDNNQEVVQDDINYTYIKKMKDIPEKIKDQFYKKFPDQVNNTTYDTTNSSPITKLTSFTEMGHQYISNQNEEAKEFPSRFSEMQGIRNKNKQQVNVTPKPFMTPYVSRNSNEDDEMETSDSKEKIYEKPGQFFNDGSQSNHNNAEYPDEDGLKKQVNFSDISKSNDSFKLTNNGYFYPKVTNSEETLFSQYVNPYLPISSNGPLGFSSQSAKPNFDQYYSGTSQSTTTPSSTTIKEKGSENLNPTSFPNYSTTKLDFVNEYGNTNTPTITDFNDAYGINKENMINIPKIVSTSRPDIPIFKASYSPNIDLMISNYSAIPYTTDKNIEEDFSGPKRPHTFDPLTGYHY</sequence>
<feature type="region of interest" description="Disordered" evidence="4">
    <location>
        <begin position="544"/>
        <end position="568"/>
    </location>
</feature>
<dbReference type="PROSITE" id="PS00233">
    <property type="entry name" value="CHIT_BIND_RR_1"/>
    <property type="match status" value="1"/>
</dbReference>
<dbReference type="Proteomes" id="UP000838878">
    <property type="component" value="Chromosome 4"/>
</dbReference>
<dbReference type="PANTHER" id="PTHR10380">
    <property type="entry name" value="CUTICLE PROTEIN"/>
    <property type="match status" value="1"/>
</dbReference>
<feature type="region of interest" description="Disordered" evidence="4">
    <location>
        <begin position="578"/>
        <end position="597"/>
    </location>
</feature>
<dbReference type="OrthoDB" id="6923072at2759"/>
<feature type="region of interest" description="Disordered" evidence="4">
    <location>
        <begin position="774"/>
        <end position="794"/>
    </location>
</feature>
<dbReference type="GO" id="GO:0062129">
    <property type="term" value="C:chitin-based extracellular matrix"/>
    <property type="evidence" value="ECO:0007669"/>
    <property type="project" value="TreeGrafter"/>
</dbReference>